<name>A0A8B6CE72_MYTGA</name>
<evidence type="ECO:0000256" key="1">
    <source>
        <dbReference type="ARBA" id="ARBA00022737"/>
    </source>
</evidence>
<dbReference type="SUPFAM" id="SSF50630">
    <property type="entry name" value="Acid proteases"/>
    <property type="match status" value="1"/>
</dbReference>
<keyword evidence="6" id="KW-1185">Reference proteome</keyword>
<feature type="repeat" description="ANK" evidence="3">
    <location>
        <begin position="1510"/>
        <end position="1542"/>
    </location>
</feature>
<feature type="repeat" description="ANK" evidence="3">
    <location>
        <begin position="1182"/>
        <end position="1214"/>
    </location>
</feature>
<feature type="repeat" description="ANK" evidence="3">
    <location>
        <begin position="1328"/>
        <end position="1360"/>
    </location>
</feature>
<dbReference type="Pfam" id="PF20720">
    <property type="entry name" value="nSTAND3"/>
    <property type="match status" value="1"/>
</dbReference>
<evidence type="ECO:0000256" key="2">
    <source>
        <dbReference type="ARBA" id="ARBA00023043"/>
    </source>
</evidence>
<dbReference type="SMART" id="SM00248">
    <property type="entry name" value="ANK"/>
    <property type="match status" value="23"/>
</dbReference>
<dbReference type="PROSITE" id="PS50297">
    <property type="entry name" value="ANK_REP_REGION"/>
    <property type="match status" value="16"/>
</dbReference>
<dbReference type="Gene3D" id="1.25.40.20">
    <property type="entry name" value="Ankyrin repeat-containing domain"/>
    <property type="match status" value="7"/>
</dbReference>
<dbReference type="Pfam" id="PF12796">
    <property type="entry name" value="Ank_2"/>
    <property type="match status" value="10"/>
</dbReference>
<dbReference type="SUPFAM" id="SSF48403">
    <property type="entry name" value="Ankyrin repeat"/>
    <property type="match status" value="3"/>
</dbReference>
<dbReference type="PRINTS" id="PR01415">
    <property type="entry name" value="ANKYRIN"/>
</dbReference>
<feature type="repeat" description="ANK" evidence="3">
    <location>
        <begin position="1041"/>
        <end position="1073"/>
    </location>
</feature>
<dbReference type="InterPro" id="IPR021109">
    <property type="entry name" value="Peptidase_aspartic_dom_sf"/>
</dbReference>
<comment type="caution">
    <text evidence="5">The sequence shown here is derived from an EMBL/GenBank/DDBJ whole genome shotgun (WGS) entry which is preliminary data.</text>
</comment>
<feature type="repeat" description="ANK" evidence="3">
    <location>
        <begin position="684"/>
        <end position="717"/>
    </location>
</feature>
<protein>
    <recommendedName>
        <fullName evidence="4">Novel STAND NTPase 3 domain-containing protein</fullName>
    </recommendedName>
</protein>
<dbReference type="InterPro" id="IPR036770">
    <property type="entry name" value="Ankyrin_rpt-contain_sf"/>
</dbReference>
<dbReference type="Gene3D" id="3.40.50.300">
    <property type="entry name" value="P-loop containing nucleotide triphosphate hydrolases"/>
    <property type="match status" value="1"/>
</dbReference>
<evidence type="ECO:0000259" key="4">
    <source>
        <dbReference type="Pfam" id="PF20720"/>
    </source>
</evidence>
<dbReference type="PROSITE" id="PS50088">
    <property type="entry name" value="ANK_REPEAT"/>
    <property type="match status" value="17"/>
</dbReference>
<feature type="domain" description="Novel STAND NTPase 3" evidence="4">
    <location>
        <begin position="288"/>
        <end position="452"/>
    </location>
</feature>
<sequence length="1589" mass="177635">MVGKSNETHVYVNGKKCKSLIDSGSMVSTISEPTLRYLHPVPTVKTLDEFILSVRVAEGSQLPYHGYVEVNIKVPFHTESMMVPLLVVPETDYNRSVPVIIGTNVLRPIKSTLTCDSQVNIPREWKTAFSAMDASITSLVKSTNRRPIKVSPMSIMTVTGLCKTKSGNQTAVTECLDDNQGSLGICPRVVSLKPTGKSRVPVRIFNMTAKAIYLKPRSVICGLNEVKIVRHADLDSSDENTESSKKGDEQDKGKILEKLGVELTELTPEMKEIRNKILEEWRYVDKKYVTTSATIFILKSLENNRGVIITGSPGCGKSAAAHHVALELEKKGYEICQCNDPLEIIKHFKSEKIQVFVIDDVCGKFALNHQKADLWEQSDTKLNRLMERCNQNYDNEETISKYYTKFILTCRENIYVHNAFPKLSCFSLEQCSYSTKFQISKDEMMKIALSYLPENIVNSINNVCLYDFFPLICAFYCKMEDQDPLFFNHPVKIIQREIDKMKTKSKASFICFALLVLKNNILCKCELRSEHVDHLVKEICKDSGIESSISIVAVENCFNRLQGYYFAESNGFYTAIHDKMFDIISAAIAPSIMNCLIEHVDIAFLANRIEFLLVDGKNLPFVIYIPPNLERIYLQRQYKEAMKGKYWEVFGSMQTENYTYRRLLLSFLIEQDTCQHMSYVAQDDGSTPLFVSASLGYVDFVRYFLVKCSNHINVKDREGRSSFHVACENGHIAIVKYLLKFYEDINAEKADKTTALSATCINGHTEVAKLLLDNNADINRKNKLNQHALYFACLNGSVELVSLLINHYKVALTNRDTREQIPVHTTCQDDHIQSYKHLFGFCSYVNTQTDFGWTSLYIACFQACLNGHYETVNILLNLNGQKSNSCMDTRLRDEDGWSVLHAACSSGHTEVVKLLIKAGVDINIESTNGSTPFFLACIKGSYNTVKFLLDLNGNVFSSIVNITIKDQAKRSALHAACNFGHLNVLKLLIDEGMNVNDTADEFLTPLYFACQKGHFDIVKFLLDLNGNTLNSIVDTSIKGPNERSVLHVACYKGHTDIVKLLLDIGMNVGDKSNAGTTPLYLACLTGRYEIVKFIFESKSTVDTTTKTESGFSILHTACVNGHTEVVKLLIEVGMNVNDTTNNGLTPLYLACGHGHYDTVKHLLDFTDQNLKSSNDIIINDIFGWSALHSACSNGHTKVVKLLIDNGMTINDTTTDGYTPFFLACFGACQQGSYDAVVFFLGLYGITLTRPVDTLNQTSGLHIACDLGHTDIAKLLIDAGTNIDYTTHEGFTYLNLVCSKGHYDIVKYILDFNKQRLKNHIDSLVQDTNGQSVLHVACSNGHTKVVKLLIDVGMNVNDTSNIGLTPFYLCCAQGHHETVKILLDLYDKIAYDMIVTVDEYVFLSNVTKMVNTTAINEIGSTALHIACLNGHTDVVKLLVDFGMNINNKTKHGFTPLYLACQKGRYETVKFLLDLNCRTSHSQMDIPKTETDVYRSLHSTPIRVNTTSKDPLGSTALHVACSNGHSGVANLLINVGMDVNARRNDGKTALHLASLNGHDDIVNILKNSGTQIDMFDYQPLNPSMIAEQHLT</sequence>
<keyword evidence="1" id="KW-0677">Repeat</keyword>
<accession>A0A8B6CE72</accession>
<dbReference type="Proteomes" id="UP000596742">
    <property type="component" value="Unassembled WGS sequence"/>
</dbReference>
<dbReference type="InterPro" id="IPR002110">
    <property type="entry name" value="Ankyrin_rpt"/>
</dbReference>
<dbReference type="PANTHER" id="PTHR24198">
    <property type="entry name" value="ANKYRIN REPEAT AND PROTEIN KINASE DOMAIN-CONTAINING PROTEIN"/>
    <property type="match status" value="1"/>
</dbReference>
<feature type="repeat" description="ANK" evidence="3">
    <location>
        <begin position="968"/>
        <end position="1000"/>
    </location>
</feature>
<feature type="repeat" description="ANK" evidence="3">
    <location>
        <begin position="718"/>
        <end position="750"/>
    </location>
</feature>
<keyword evidence="2 3" id="KW-0040">ANK repeat</keyword>
<feature type="repeat" description="ANK" evidence="3">
    <location>
        <begin position="895"/>
        <end position="927"/>
    </location>
</feature>
<dbReference type="Gene3D" id="2.40.70.10">
    <property type="entry name" value="Acid Proteases"/>
    <property type="match status" value="1"/>
</dbReference>
<dbReference type="InterPro" id="IPR049050">
    <property type="entry name" value="nSTAND3"/>
</dbReference>
<feature type="repeat" description="ANK" evidence="3">
    <location>
        <begin position="1001"/>
        <end position="1027"/>
    </location>
</feature>
<feature type="repeat" description="ANK" evidence="3">
    <location>
        <begin position="1543"/>
        <end position="1575"/>
    </location>
</feature>
<feature type="repeat" description="ANK" evidence="3">
    <location>
        <begin position="1450"/>
        <end position="1472"/>
    </location>
</feature>
<gene>
    <name evidence="5" type="ORF">MGAL_10B076826</name>
</gene>
<dbReference type="EMBL" id="UYJE01001568">
    <property type="protein sequence ID" value="VDI03178.1"/>
    <property type="molecule type" value="Genomic_DNA"/>
</dbReference>
<feature type="repeat" description="ANK" evidence="3">
    <location>
        <begin position="1417"/>
        <end position="1449"/>
    </location>
</feature>
<dbReference type="Pfam" id="PF13637">
    <property type="entry name" value="Ank_4"/>
    <property type="match status" value="1"/>
</dbReference>
<dbReference type="CDD" id="cd00303">
    <property type="entry name" value="retropepsin_like"/>
    <property type="match status" value="1"/>
</dbReference>
<dbReference type="PANTHER" id="PTHR24198:SF165">
    <property type="entry name" value="ANKYRIN REPEAT-CONTAINING PROTEIN-RELATED"/>
    <property type="match status" value="1"/>
</dbReference>
<dbReference type="InterPro" id="IPR027417">
    <property type="entry name" value="P-loop_NTPase"/>
</dbReference>
<organism evidence="5 6">
    <name type="scientific">Mytilus galloprovincialis</name>
    <name type="common">Mediterranean mussel</name>
    <dbReference type="NCBI Taxonomy" id="29158"/>
    <lineage>
        <taxon>Eukaryota</taxon>
        <taxon>Metazoa</taxon>
        <taxon>Spiralia</taxon>
        <taxon>Lophotrochozoa</taxon>
        <taxon>Mollusca</taxon>
        <taxon>Bivalvia</taxon>
        <taxon>Autobranchia</taxon>
        <taxon>Pteriomorphia</taxon>
        <taxon>Mytilida</taxon>
        <taxon>Mytiloidea</taxon>
        <taxon>Mytilidae</taxon>
        <taxon>Mytilinae</taxon>
        <taxon>Mytilus</taxon>
    </lineage>
</organism>
<feature type="repeat" description="ANK" evidence="3">
    <location>
        <begin position="1255"/>
        <end position="1287"/>
    </location>
</feature>
<reference evidence="5" key="1">
    <citation type="submission" date="2018-11" db="EMBL/GenBank/DDBJ databases">
        <authorList>
            <person name="Alioto T."/>
            <person name="Alioto T."/>
        </authorList>
    </citation>
    <scope>NUCLEOTIDE SEQUENCE</scope>
</reference>
<feature type="repeat" description="ANK" evidence="3">
    <location>
        <begin position="1142"/>
        <end position="1164"/>
    </location>
</feature>
<feature type="repeat" description="ANK" evidence="3">
    <location>
        <begin position="1109"/>
        <end position="1141"/>
    </location>
</feature>
<evidence type="ECO:0000313" key="6">
    <source>
        <dbReference type="Proteomes" id="UP000596742"/>
    </source>
</evidence>
<feature type="repeat" description="ANK" evidence="3">
    <location>
        <begin position="1074"/>
        <end position="1106"/>
    </location>
</feature>
<dbReference type="SUPFAM" id="SSF52540">
    <property type="entry name" value="P-loop containing nucleoside triphosphate hydrolases"/>
    <property type="match status" value="1"/>
</dbReference>
<feature type="repeat" description="ANK" evidence="3">
    <location>
        <begin position="751"/>
        <end position="783"/>
    </location>
</feature>
<proteinExistence type="predicted"/>
<evidence type="ECO:0000313" key="5">
    <source>
        <dbReference type="EMBL" id="VDI03178.1"/>
    </source>
</evidence>
<dbReference type="OrthoDB" id="6284720at2759"/>
<evidence type="ECO:0000256" key="3">
    <source>
        <dbReference type="PROSITE-ProRule" id="PRU00023"/>
    </source>
</evidence>